<sequence length="178" mass="22185">MNNLYRWTDINWILAYLRNNAGDYINLTNNSKFAWDYWELVCEFEVKDWIKLVKEDINKREDDVSEYDKIMSERNLAWYSWNIWDWVYHYRINSKYLKLINITYIWDYKQNIANFCRLNRKYAWLSQETLATKLWTKKPNISKYEHWINIPDIRRLVNFVTLKDISQEIEIDWGRVRF</sequence>
<reference evidence="1" key="1">
    <citation type="journal article" date="2012" name="Science">
        <title>Fermentation, hydrogen, and sulfur metabolism in multiple uncultivated bacterial phyla.</title>
        <authorList>
            <person name="Wrighton K.C."/>
            <person name="Thomas B.C."/>
            <person name="Sharon I."/>
            <person name="Miller C.S."/>
            <person name="Castelle C.J."/>
            <person name="VerBerkmoes N.C."/>
            <person name="Wilkins M.J."/>
            <person name="Hettich R.L."/>
            <person name="Lipton M.S."/>
            <person name="Williams K.H."/>
            <person name="Long P.E."/>
            <person name="Banfield J.F."/>
        </authorList>
    </citation>
    <scope>NUCLEOTIDE SEQUENCE [LARGE SCALE GENOMIC DNA]</scope>
</reference>
<accession>K2AET8</accession>
<dbReference type="SUPFAM" id="SSF47413">
    <property type="entry name" value="lambda repressor-like DNA-binding domains"/>
    <property type="match status" value="1"/>
</dbReference>
<name>K2AET8_9BACT</name>
<gene>
    <name evidence="1" type="ORF">ACD_49C00035G0005</name>
</gene>
<dbReference type="AlphaFoldDB" id="K2AET8"/>
<organism evidence="1">
    <name type="scientific">uncultured bacterium</name>
    <name type="common">gcode 4</name>
    <dbReference type="NCBI Taxonomy" id="1234023"/>
    <lineage>
        <taxon>Bacteria</taxon>
        <taxon>environmental samples</taxon>
    </lineage>
</organism>
<comment type="caution">
    <text evidence="1">The sequence shown here is derived from an EMBL/GenBank/DDBJ whole genome shotgun (WGS) entry which is preliminary data.</text>
</comment>
<evidence type="ECO:0000313" key="1">
    <source>
        <dbReference type="EMBL" id="EKD66550.1"/>
    </source>
</evidence>
<proteinExistence type="predicted"/>
<dbReference type="EMBL" id="AMFJ01021621">
    <property type="protein sequence ID" value="EKD66550.1"/>
    <property type="molecule type" value="Genomic_DNA"/>
</dbReference>
<dbReference type="GO" id="GO:0003677">
    <property type="term" value="F:DNA binding"/>
    <property type="evidence" value="ECO:0007669"/>
    <property type="project" value="InterPro"/>
</dbReference>
<dbReference type="InterPro" id="IPR010982">
    <property type="entry name" value="Lambda_DNA-bd_dom_sf"/>
</dbReference>
<protein>
    <submittedName>
        <fullName evidence="1">Uncharacterized protein</fullName>
    </submittedName>
</protein>